<comment type="caution">
    <text evidence="1">The sequence shown here is derived from an EMBL/GenBank/DDBJ whole genome shotgun (WGS) entry which is preliminary data.</text>
</comment>
<dbReference type="Proteomes" id="UP000283469">
    <property type="component" value="Unassembled WGS sequence"/>
</dbReference>
<dbReference type="AlphaFoldDB" id="A0A418YL36"/>
<accession>A0A418YL36</accession>
<evidence type="ECO:0000313" key="1">
    <source>
        <dbReference type="EMBL" id="RJG51694.1"/>
    </source>
</evidence>
<reference evidence="1 2" key="1">
    <citation type="submission" date="2018-08" db="EMBL/GenBank/DDBJ databases">
        <title>Sphingobium sp. EO9.</title>
        <authorList>
            <person name="Park Y."/>
            <person name="Kim K.H."/>
            <person name="Jeon C.O."/>
        </authorList>
    </citation>
    <scope>NUCLEOTIDE SEQUENCE [LARGE SCALE GENOMIC DNA]</scope>
    <source>
        <strain evidence="1 2">EO9</strain>
    </source>
</reference>
<proteinExistence type="predicted"/>
<protein>
    <submittedName>
        <fullName evidence="1">Uncharacterized protein</fullName>
    </submittedName>
</protein>
<organism evidence="1 2">
    <name type="scientific">Sphingobium terrigena</name>
    <dbReference type="NCBI Taxonomy" id="2304063"/>
    <lineage>
        <taxon>Bacteria</taxon>
        <taxon>Pseudomonadati</taxon>
        <taxon>Pseudomonadota</taxon>
        <taxon>Alphaproteobacteria</taxon>
        <taxon>Sphingomonadales</taxon>
        <taxon>Sphingomonadaceae</taxon>
        <taxon>Sphingobium</taxon>
    </lineage>
</organism>
<gene>
    <name evidence="1" type="ORF">D0Z70_23100</name>
</gene>
<sequence length="63" mass="6657">MLELQDDEGIFISFVPADASPEMVAIAYRLYGQGLNHGVRAGAAAAWAKLRHLIGAASADDTI</sequence>
<dbReference type="EMBL" id="QVRA01000044">
    <property type="protein sequence ID" value="RJG51694.1"/>
    <property type="molecule type" value="Genomic_DNA"/>
</dbReference>
<keyword evidence="2" id="KW-1185">Reference proteome</keyword>
<name>A0A418YL36_9SPHN</name>
<evidence type="ECO:0000313" key="2">
    <source>
        <dbReference type="Proteomes" id="UP000283469"/>
    </source>
</evidence>
<dbReference type="OrthoDB" id="7476225at2"/>